<sequence length="569" mass="60150">MTALTQSPTRNEPRIVRPSRLPVSSRRDSAVDVARAACLVVVVLLHATMVGVSSPGGVAVIENAMDSWSGFAAATWIVQVMPLFFVLGGFSSFTQWSSLRWRGVSAAEYVALRLRRLLVPAVAAIAATAAVLLALPTLGVSGDIAATAGFRLSQPLWFLGVYILCTAFVPVMAALHARSPRRTLGVLALLAVGVDVSRSTSGVDAIGFLNLLVVWLLVQQMGFFLADGSFGRLSGHRRFALGGGALAALVICCASGFYSVDLFGNLNPPTGALVLLGVVQLCVFAASRPLLRSLHSAAPVAAAVGWINARSLTIYAWHMLVLIGLAGALLVSGMPLPDPVSPDWWATRPVWLATVVLLVGATAWVFGRIETGSTRRGGETTSRRTVSWARVAVATLVAASGVLIVLVAGASPLAWLTATAAIGWVLSRGLAGALDRPAHEDGARRRVLDPLRGTAEEDRVAQTLATARDDDEIGLELLGGPDDLGGRGTAADLLHDRGTPAVEVRGHDVESSRGFGPEAQLDGGGPRLPPRSEFVRERDGGAWTHDRDDHHLVDLLRVGERAELPRRRE</sequence>
<evidence type="ECO:0000313" key="5">
    <source>
        <dbReference type="Proteomes" id="UP000288547"/>
    </source>
</evidence>
<feature type="transmembrane region" description="Helical" evidence="2">
    <location>
        <begin position="388"/>
        <end position="407"/>
    </location>
</feature>
<feature type="transmembrane region" description="Helical" evidence="2">
    <location>
        <begin position="117"/>
        <end position="136"/>
    </location>
</feature>
<comment type="caution">
    <text evidence="4">The sequence shown here is derived from an EMBL/GenBank/DDBJ whole genome shotgun (WGS) entry which is preliminary data.</text>
</comment>
<dbReference type="InterPro" id="IPR002656">
    <property type="entry name" value="Acyl_transf_3_dom"/>
</dbReference>
<dbReference type="Pfam" id="PF01757">
    <property type="entry name" value="Acyl_transf_3"/>
    <property type="match status" value="1"/>
</dbReference>
<feature type="transmembrane region" description="Helical" evidence="2">
    <location>
        <begin position="350"/>
        <end position="367"/>
    </location>
</feature>
<feature type="transmembrane region" description="Helical" evidence="2">
    <location>
        <begin position="182"/>
        <end position="199"/>
    </location>
</feature>
<gene>
    <name evidence="4" type="ORF">ELQ90_04900</name>
</gene>
<organism evidence="4 5">
    <name type="scientific">Labedella phragmitis</name>
    <dbReference type="NCBI Taxonomy" id="2498849"/>
    <lineage>
        <taxon>Bacteria</taxon>
        <taxon>Bacillati</taxon>
        <taxon>Actinomycetota</taxon>
        <taxon>Actinomycetes</taxon>
        <taxon>Micrococcales</taxon>
        <taxon>Microbacteriaceae</taxon>
        <taxon>Labedella</taxon>
    </lineage>
</organism>
<feature type="transmembrane region" description="Helical" evidence="2">
    <location>
        <begin position="413"/>
        <end position="434"/>
    </location>
</feature>
<feature type="compositionally biased region" description="Basic and acidic residues" evidence="1">
    <location>
        <begin position="533"/>
        <end position="547"/>
    </location>
</feature>
<evidence type="ECO:0000256" key="1">
    <source>
        <dbReference type="SAM" id="MobiDB-lite"/>
    </source>
</evidence>
<dbReference type="AlphaFoldDB" id="A0A3S4ALZ6"/>
<dbReference type="Proteomes" id="UP000288547">
    <property type="component" value="Unassembled WGS sequence"/>
</dbReference>
<feature type="transmembrane region" description="Helical" evidence="2">
    <location>
        <begin position="272"/>
        <end position="291"/>
    </location>
</feature>
<keyword evidence="4" id="KW-0012">Acyltransferase</keyword>
<evidence type="ECO:0000313" key="4">
    <source>
        <dbReference type="EMBL" id="RWZ51458.1"/>
    </source>
</evidence>
<name>A0A3S4ALZ6_9MICO</name>
<dbReference type="EMBL" id="RZNB01000002">
    <property type="protein sequence ID" value="RWZ51458.1"/>
    <property type="molecule type" value="Genomic_DNA"/>
</dbReference>
<proteinExistence type="predicted"/>
<protein>
    <submittedName>
        <fullName evidence="4">Acyltransferase</fullName>
    </submittedName>
</protein>
<evidence type="ECO:0000259" key="3">
    <source>
        <dbReference type="Pfam" id="PF01757"/>
    </source>
</evidence>
<keyword evidence="2" id="KW-1133">Transmembrane helix</keyword>
<feature type="transmembrane region" description="Helical" evidence="2">
    <location>
        <begin position="156"/>
        <end position="175"/>
    </location>
</feature>
<feature type="region of interest" description="Disordered" evidence="1">
    <location>
        <begin position="506"/>
        <end position="547"/>
    </location>
</feature>
<dbReference type="OrthoDB" id="8206682at2"/>
<feature type="transmembrane region" description="Helical" evidence="2">
    <location>
        <begin position="205"/>
        <end position="226"/>
    </location>
</feature>
<keyword evidence="2" id="KW-0472">Membrane</keyword>
<feature type="transmembrane region" description="Helical" evidence="2">
    <location>
        <begin position="312"/>
        <end position="330"/>
    </location>
</feature>
<accession>A0A3S4ALZ6</accession>
<keyword evidence="5" id="KW-1185">Reference proteome</keyword>
<reference evidence="4 5" key="1">
    <citation type="submission" date="2018-12" db="EMBL/GenBank/DDBJ databases">
        <authorList>
            <person name="Li F."/>
        </authorList>
    </citation>
    <scope>NUCLEOTIDE SEQUENCE [LARGE SCALE GENOMIC DNA]</scope>
    <source>
        <strain evidence="4 5">11W25H-1</strain>
    </source>
</reference>
<feature type="transmembrane region" description="Helical" evidence="2">
    <location>
        <begin position="238"/>
        <end position="260"/>
    </location>
</feature>
<feature type="transmembrane region" description="Helical" evidence="2">
    <location>
        <begin position="33"/>
        <end position="53"/>
    </location>
</feature>
<feature type="domain" description="Acyltransferase 3" evidence="3">
    <location>
        <begin position="30"/>
        <end position="362"/>
    </location>
</feature>
<evidence type="ECO:0000256" key="2">
    <source>
        <dbReference type="SAM" id="Phobius"/>
    </source>
</evidence>
<feature type="transmembrane region" description="Helical" evidence="2">
    <location>
        <begin position="73"/>
        <end position="96"/>
    </location>
</feature>
<keyword evidence="4" id="KW-0808">Transferase</keyword>
<keyword evidence="2" id="KW-0812">Transmembrane</keyword>
<dbReference type="GO" id="GO:0016747">
    <property type="term" value="F:acyltransferase activity, transferring groups other than amino-acyl groups"/>
    <property type="evidence" value="ECO:0007669"/>
    <property type="project" value="InterPro"/>
</dbReference>